<dbReference type="EMBL" id="DTDV01000023">
    <property type="protein sequence ID" value="HGK24497.1"/>
    <property type="molecule type" value="Genomic_DNA"/>
</dbReference>
<dbReference type="CDD" id="cd06261">
    <property type="entry name" value="TM_PBP2"/>
    <property type="match status" value="1"/>
</dbReference>
<gene>
    <name evidence="9" type="ORF">ENU78_08780</name>
</gene>
<feature type="transmembrane region" description="Helical" evidence="7">
    <location>
        <begin position="259"/>
        <end position="277"/>
    </location>
</feature>
<feature type="transmembrane region" description="Helical" evidence="7">
    <location>
        <begin position="26"/>
        <end position="51"/>
    </location>
</feature>
<feature type="transmembrane region" description="Helical" evidence="7">
    <location>
        <begin position="158"/>
        <end position="178"/>
    </location>
</feature>
<feature type="transmembrane region" description="Helical" evidence="7">
    <location>
        <begin position="88"/>
        <end position="112"/>
    </location>
</feature>
<sequence>MNRLFSLKKDYGLLRTYDFRRNSVKFLYLLIYLVGLIVVFVAVFPIIWTILSGFKDLREFVNEPRILPKSYDINKFIETWKLLNFSKFYLNSFIVVIGSIVFAVVGNGLLGYALSKIKPKGYKLIYYLLLWSLMIPTTTSIVPLFINIVRLGLQGSFIPLWLSAGANAFFVILYKNFFDSIPQSIIEAARIDGGGEWSIFFKVVFPLSYPINTVITIFTINSAWSDFLLPYLLLNNTGKETVMVRLFQFRTSVATDVDIIRAVTFSIIPPILLFAFFQRYMMEGMTRGGIKG</sequence>
<dbReference type="PANTHER" id="PTHR43744:SF6">
    <property type="entry name" value="ABC TRANSPORTER PERMEASE PROTEIN YESQ-RELATED"/>
    <property type="match status" value="1"/>
</dbReference>
<keyword evidence="2 7" id="KW-0813">Transport</keyword>
<dbReference type="InterPro" id="IPR000515">
    <property type="entry name" value="MetI-like"/>
</dbReference>
<evidence type="ECO:0000256" key="3">
    <source>
        <dbReference type="ARBA" id="ARBA00022475"/>
    </source>
</evidence>
<dbReference type="AlphaFoldDB" id="A0A7V4DY87"/>
<evidence type="ECO:0000256" key="4">
    <source>
        <dbReference type="ARBA" id="ARBA00022692"/>
    </source>
</evidence>
<accession>A0A7V4DY87</accession>
<evidence type="ECO:0000256" key="5">
    <source>
        <dbReference type="ARBA" id="ARBA00022989"/>
    </source>
</evidence>
<organism evidence="9">
    <name type="scientific">Dictyoglomus thermophilum</name>
    <dbReference type="NCBI Taxonomy" id="14"/>
    <lineage>
        <taxon>Bacteria</taxon>
        <taxon>Pseudomonadati</taxon>
        <taxon>Dictyoglomota</taxon>
        <taxon>Dictyoglomia</taxon>
        <taxon>Dictyoglomales</taxon>
        <taxon>Dictyoglomaceae</taxon>
        <taxon>Dictyoglomus</taxon>
    </lineage>
</organism>
<evidence type="ECO:0000256" key="1">
    <source>
        <dbReference type="ARBA" id="ARBA00004651"/>
    </source>
</evidence>
<feature type="domain" description="ABC transmembrane type-1" evidence="8">
    <location>
        <begin position="89"/>
        <end position="278"/>
    </location>
</feature>
<evidence type="ECO:0000256" key="2">
    <source>
        <dbReference type="ARBA" id="ARBA00022448"/>
    </source>
</evidence>
<comment type="subcellular location">
    <subcellularLocation>
        <location evidence="1 7">Cell membrane</location>
        <topology evidence="1 7">Multi-pass membrane protein</topology>
    </subcellularLocation>
</comment>
<keyword evidence="5 7" id="KW-1133">Transmembrane helix</keyword>
<dbReference type="GO" id="GO:0005886">
    <property type="term" value="C:plasma membrane"/>
    <property type="evidence" value="ECO:0007669"/>
    <property type="project" value="UniProtKB-SubCell"/>
</dbReference>
<reference evidence="9" key="1">
    <citation type="journal article" date="2020" name="mSystems">
        <title>Genome- and Community-Level Interaction Insights into Carbon Utilization and Element Cycling Functions of Hydrothermarchaeota in Hydrothermal Sediment.</title>
        <authorList>
            <person name="Zhou Z."/>
            <person name="Liu Y."/>
            <person name="Xu W."/>
            <person name="Pan J."/>
            <person name="Luo Z.H."/>
            <person name="Li M."/>
        </authorList>
    </citation>
    <scope>NUCLEOTIDE SEQUENCE [LARGE SCALE GENOMIC DNA]</scope>
    <source>
        <strain evidence="9">SpSt-70</strain>
    </source>
</reference>
<feature type="transmembrane region" description="Helical" evidence="7">
    <location>
        <begin position="124"/>
        <end position="146"/>
    </location>
</feature>
<name>A0A7V4DY87_DICTH</name>
<keyword evidence="4 7" id="KW-0812">Transmembrane</keyword>
<dbReference type="GO" id="GO:0055085">
    <property type="term" value="P:transmembrane transport"/>
    <property type="evidence" value="ECO:0007669"/>
    <property type="project" value="InterPro"/>
</dbReference>
<dbReference type="SUPFAM" id="SSF161098">
    <property type="entry name" value="MetI-like"/>
    <property type="match status" value="1"/>
</dbReference>
<protein>
    <submittedName>
        <fullName evidence="9">Carbohydrate ABC transporter permease</fullName>
    </submittedName>
</protein>
<evidence type="ECO:0000259" key="8">
    <source>
        <dbReference type="PROSITE" id="PS50928"/>
    </source>
</evidence>
<dbReference type="Pfam" id="PF00528">
    <property type="entry name" value="BPD_transp_1"/>
    <property type="match status" value="1"/>
</dbReference>
<proteinExistence type="inferred from homology"/>
<keyword evidence="6 7" id="KW-0472">Membrane</keyword>
<dbReference type="PANTHER" id="PTHR43744">
    <property type="entry name" value="ABC TRANSPORTER PERMEASE PROTEIN MG189-RELATED-RELATED"/>
    <property type="match status" value="1"/>
</dbReference>
<dbReference type="PROSITE" id="PS50928">
    <property type="entry name" value="ABC_TM1"/>
    <property type="match status" value="1"/>
</dbReference>
<evidence type="ECO:0000256" key="7">
    <source>
        <dbReference type="RuleBase" id="RU363032"/>
    </source>
</evidence>
<evidence type="ECO:0000256" key="6">
    <source>
        <dbReference type="ARBA" id="ARBA00023136"/>
    </source>
</evidence>
<comment type="similarity">
    <text evidence="7">Belongs to the binding-protein-dependent transport system permease family.</text>
</comment>
<evidence type="ECO:0000313" key="9">
    <source>
        <dbReference type="EMBL" id="HGK24497.1"/>
    </source>
</evidence>
<comment type="caution">
    <text evidence="9">The sequence shown here is derived from an EMBL/GenBank/DDBJ whole genome shotgun (WGS) entry which is preliminary data.</text>
</comment>
<keyword evidence="3" id="KW-1003">Cell membrane</keyword>
<dbReference type="Gene3D" id="1.10.3720.10">
    <property type="entry name" value="MetI-like"/>
    <property type="match status" value="1"/>
</dbReference>
<feature type="transmembrane region" description="Helical" evidence="7">
    <location>
        <begin position="199"/>
        <end position="224"/>
    </location>
</feature>
<dbReference type="InterPro" id="IPR035906">
    <property type="entry name" value="MetI-like_sf"/>
</dbReference>